<keyword evidence="3" id="KW-1185">Reference proteome</keyword>
<dbReference type="GO" id="GO:0003676">
    <property type="term" value="F:nucleic acid binding"/>
    <property type="evidence" value="ECO:0007669"/>
    <property type="project" value="InterPro"/>
</dbReference>
<dbReference type="InterPro" id="IPR038717">
    <property type="entry name" value="Tc1-like_DDE_dom"/>
</dbReference>
<dbReference type="Proteomes" id="UP000800041">
    <property type="component" value="Unassembled WGS sequence"/>
</dbReference>
<dbReference type="AlphaFoldDB" id="A0A6G1GN78"/>
<sequence length="204" mass="24065">VHVAAGVSYNHKGPLIFYKDPKEPTEKTYKPRKPRKTMYQTEEQFQHEIQQWERQQPEAEVIPKGNAMSQEFYAKEVLPKHITEIRALQERFKRPIYLQEDGDPSHGKKSVNNPCAQLKRDADLVILIHPAQSPDLNPVEAIWQILKQRLRGARWRTVAEFKAAIQREWDKITIAQIRKRVREMPWRCKKVIQLKGARVRSALW</sequence>
<gene>
    <name evidence="2" type="ORF">K402DRAFT_340853</name>
</gene>
<feature type="domain" description="Tc1-like transposase DDE" evidence="1">
    <location>
        <begin position="79"/>
        <end position="161"/>
    </location>
</feature>
<evidence type="ECO:0000313" key="2">
    <source>
        <dbReference type="EMBL" id="KAF1982209.1"/>
    </source>
</evidence>
<organism evidence="2 3">
    <name type="scientific">Aulographum hederae CBS 113979</name>
    <dbReference type="NCBI Taxonomy" id="1176131"/>
    <lineage>
        <taxon>Eukaryota</taxon>
        <taxon>Fungi</taxon>
        <taxon>Dikarya</taxon>
        <taxon>Ascomycota</taxon>
        <taxon>Pezizomycotina</taxon>
        <taxon>Dothideomycetes</taxon>
        <taxon>Pleosporomycetidae</taxon>
        <taxon>Aulographales</taxon>
        <taxon>Aulographaceae</taxon>
    </lineage>
</organism>
<feature type="non-terminal residue" evidence="2">
    <location>
        <position position="1"/>
    </location>
</feature>
<dbReference type="InterPro" id="IPR036397">
    <property type="entry name" value="RNaseH_sf"/>
</dbReference>
<dbReference type="Gene3D" id="3.30.420.10">
    <property type="entry name" value="Ribonuclease H-like superfamily/Ribonuclease H"/>
    <property type="match status" value="1"/>
</dbReference>
<evidence type="ECO:0000259" key="1">
    <source>
        <dbReference type="Pfam" id="PF13358"/>
    </source>
</evidence>
<accession>A0A6G1GN78</accession>
<reference evidence="2" key="1">
    <citation type="journal article" date="2020" name="Stud. Mycol.">
        <title>101 Dothideomycetes genomes: a test case for predicting lifestyles and emergence of pathogens.</title>
        <authorList>
            <person name="Haridas S."/>
            <person name="Albert R."/>
            <person name="Binder M."/>
            <person name="Bloem J."/>
            <person name="Labutti K."/>
            <person name="Salamov A."/>
            <person name="Andreopoulos B."/>
            <person name="Baker S."/>
            <person name="Barry K."/>
            <person name="Bills G."/>
            <person name="Bluhm B."/>
            <person name="Cannon C."/>
            <person name="Castanera R."/>
            <person name="Culley D."/>
            <person name="Daum C."/>
            <person name="Ezra D."/>
            <person name="Gonzalez J."/>
            <person name="Henrissat B."/>
            <person name="Kuo A."/>
            <person name="Liang C."/>
            <person name="Lipzen A."/>
            <person name="Lutzoni F."/>
            <person name="Magnuson J."/>
            <person name="Mondo S."/>
            <person name="Nolan M."/>
            <person name="Ohm R."/>
            <person name="Pangilinan J."/>
            <person name="Park H.-J."/>
            <person name="Ramirez L."/>
            <person name="Alfaro M."/>
            <person name="Sun H."/>
            <person name="Tritt A."/>
            <person name="Yoshinaga Y."/>
            <person name="Zwiers L.-H."/>
            <person name="Turgeon B."/>
            <person name="Goodwin S."/>
            <person name="Spatafora J."/>
            <person name="Crous P."/>
            <person name="Grigoriev I."/>
        </authorList>
    </citation>
    <scope>NUCLEOTIDE SEQUENCE</scope>
    <source>
        <strain evidence="2">CBS 113979</strain>
    </source>
</reference>
<dbReference type="EMBL" id="ML977187">
    <property type="protein sequence ID" value="KAF1982209.1"/>
    <property type="molecule type" value="Genomic_DNA"/>
</dbReference>
<dbReference type="OrthoDB" id="5410741at2759"/>
<protein>
    <recommendedName>
        <fullName evidence="1">Tc1-like transposase DDE domain-containing protein</fullName>
    </recommendedName>
</protein>
<evidence type="ECO:0000313" key="3">
    <source>
        <dbReference type="Proteomes" id="UP000800041"/>
    </source>
</evidence>
<name>A0A6G1GN78_9PEZI</name>
<dbReference type="Pfam" id="PF13358">
    <property type="entry name" value="DDE_3"/>
    <property type="match status" value="1"/>
</dbReference>
<proteinExistence type="predicted"/>